<dbReference type="InterPro" id="IPR050509">
    <property type="entry name" value="CoA-transferase_III"/>
</dbReference>
<proteinExistence type="predicted"/>
<dbReference type="PANTHER" id="PTHR48228">
    <property type="entry name" value="SUCCINYL-COA--D-CITRAMALATE COA-TRANSFERASE"/>
    <property type="match status" value="1"/>
</dbReference>
<dbReference type="RefSeq" id="WP_144635130.1">
    <property type="nucleotide sequence ID" value="NZ_BNAX01000009.1"/>
</dbReference>
<dbReference type="Gene3D" id="3.40.50.10540">
    <property type="entry name" value="Crotonobetainyl-coa:carnitine coa-transferase, domain 1"/>
    <property type="match status" value="1"/>
</dbReference>
<dbReference type="AlphaFoldDB" id="A0A558AK19"/>
<comment type="caution">
    <text evidence="1">The sequence shown here is derived from an EMBL/GenBank/DDBJ whole genome shotgun (WGS) entry which is preliminary data.</text>
</comment>
<dbReference type="InterPro" id="IPR003673">
    <property type="entry name" value="CoA-Trfase_fam_III"/>
</dbReference>
<organism evidence="1 2">
    <name type="scientific">Amycolatopsis acidiphila</name>
    <dbReference type="NCBI Taxonomy" id="715473"/>
    <lineage>
        <taxon>Bacteria</taxon>
        <taxon>Bacillati</taxon>
        <taxon>Actinomycetota</taxon>
        <taxon>Actinomycetes</taxon>
        <taxon>Pseudonocardiales</taxon>
        <taxon>Pseudonocardiaceae</taxon>
        <taxon>Amycolatopsis</taxon>
    </lineage>
</organism>
<evidence type="ECO:0000313" key="1">
    <source>
        <dbReference type="EMBL" id="TVT24610.1"/>
    </source>
</evidence>
<sequence length="390" mass="41497">MNPLAGLRVIECASFVAAPSACMTLAQLGAEVIRVDPIGGAADYRRWPVAPTGTSLYWTALNRGKRSVAVNMRSDEGRELVAALVAEAGIFVDNAVGRRWLSYENLSARRADLIHLHLQGRADGTPAVDYTVNAEVGVPTITGREYDAAPVNHVLPAWDLLTGMTVTTGVLAALHERAKTGKGAYIELALADVAAAGVANLGWLGEAQLRGAERPKHGNHVYGSFGIDFETSDGQRVMVVALTEGQWHALRKVTGTEEVFSALEPALDVDLNQEADRYRVRETIAAILRPWFAARPLAEVSKDLDSARVLWGRYRGMPEVAASPSGVLSTVDQPGIGEVPSARSPLRWDGTYGGTATAPSLGEDTDHVLASVLGLPAAEITRLHDGGVVA</sequence>
<dbReference type="SUPFAM" id="SSF89796">
    <property type="entry name" value="CoA-transferase family III (CaiB/BaiF)"/>
    <property type="match status" value="1"/>
</dbReference>
<dbReference type="Pfam" id="PF02515">
    <property type="entry name" value="CoA_transf_3"/>
    <property type="match status" value="1"/>
</dbReference>
<name>A0A558AK19_9PSEU</name>
<dbReference type="EMBL" id="VJZA01000006">
    <property type="protein sequence ID" value="TVT24610.1"/>
    <property type="molecule type" value="Genomic_DNA"/>
</dbReference>
<dbReference type="InterPro" id="IPR023606">
    <property type="entry name" value="CoA-Trfase_III_dom_1_sf"/>
</dbReference>
<accession>A0A558AK19</accession>
<dbReference type="Proteomes" id="UP000318578">
    <property type="component" value="Unassembled WGS sequence"/>
</dbReference>
<dbReference type="Gene3D" id="3.30.1540.10">
    <property type="entry name" value="formyl-coa transferase, domain 3"/>
    <property type="match status" value="1"/>
</dbReference>
<dbReference type="InterPro" id="IPR044855">
    <property type="entry name" value="CoA-Trfase_III_dom3_sf"/>
</dbReference>
<dbReference type="PANTHER" id="PTHR48228:SF5">
    <property type="entry name" value="ALPHA-METHYLACYL-COA RACEMASE"/>
    <property type="match status" value="1"/>
</dbReference>
<gene>
    <name evidence="1" type="ORF">FNH06_06485</name>
</gene>
<dbReference type="OrthoDB" id="9797653at2"/>
<evidence type="ECO:0000313" key="2">
    <source>
        <dbReference type="Proteomes" id="UP000318578"/>
    </source>
</evidence>
<dbReference type="GO" id="GO:0016853">
    <property type="term" value="F:isomerase activity"/>
    <property type="evidence" value="ECO:0007669"/>
    <property type="project" value="UniProtKB-KW"/>
</dbReference>
<protein>
    <submittedName>
        <fullName evidence="1">2-methylfumaryl-CoA isomerase</fullName>
    </submittedName>
</protein>
<keyword evidence="1" id="KW-0413">Isomerase</keyword>
<reference evidence="1 2" key="1">
    <citation type="submission" date="2019-07" db="EMBL/GenBank/DDBJ databases">
        <title>New species of Amycolatopsis and Streptomyces.</title>
        <authorList>
            <person name="Duangmal K."/>
            <person name="Teo W.F.A."/>
            <person name="Lipun K."/>
        </authorList>
    </citation>
    <scope>NUCLEOTIDE SEQUENCE [LARGE SCALE GENOMIC DNA]</scope>
    <source>
        <strain evidence="1 2">JCM 30562</strain>
    </source>
</reference>
<keyword evidence="2" id="KW-1185">Reference proteome</keyword>